<evidence type="ECO:0000313" key="3">
    <source>
        <dbReference type="Proteomes" id="UP000176005"/>
    </source>
</evidence>
<gene>
    <name evidence="2" type="ORF">AN218_02780</name>
</gene>
<dbReference type="EMBL" id="LJGW01000052">
    <property type="protein sequence ID" value="OEV13599.1"/>
    <property type="molecule type" value="Genomic_DNA"/>
</dbReference>
<keyword evidence="3" id="KW-1185">Reference proteome</keyword>
<name>A0A1E7LBK3_9ACTN</name>
<sequence>MSGGAIATGAHGQAVSHSHAAPPPQTDEATLALLEAVRALRADMRVLASSGETAAVGGELDEIEGEITRTGRAGTGRLARLRERLETGASAVGLLASATAVVESAAQILG</sequence>
<accession>A0A1E7LBK3</accession>
<feature type="region of interest" description="Disordered" evidence="1">
    <location>
        <begin position="1"/>
        <end position="26"/>
    </location>
</feature>
<dbReference type="Proteomes" id="UP000176005">
    <property type="component" value="Unassembled WGS sequence"/>
</dbReference>
<dbReference type="PATRIC" id="fig|518642.10.peg.7042"/>
<proteinExistence type="predicted"/>
<organism evidence="2 3">
    <name type="scientific">Streptomyces nanshensis</name>
    <dbReference type="NCBI Taxonomy" id="518642"/>
    <lineage>
        <taxon>Bacteria</taxon>
        <taxon>Bacillati</taxon>
        <taxon>Actinomycetota</taxon>
        <taxon>Actinomycetes</taxon>
        <taxon>Kitasatosporales</taxon>
        <taxon>Streptomycetaceae</taxon>
        <taxon>Streptomyces</taxon>
    </lineage>
</organism>
<evidence type="ECO:0000256" key="1">
    <source>
        <dbReference type="SAM" id="MobiDB-lite"/>
    </source>
</evidence>
<dbReference type="AlphaFoldDB" id="A0A1E7LBK3"/>
<reference evidence="2 3" key="1">
    <citation type="journal article" date="2016" name="Front. Microbiol.">
        <title>Comparative Genomics Analysis of Streptomyces Species Reveals Their Adaptation to the Marine Environment and Their Diversity at the Genomic Level.</title>
        <authorList>
            <person name="Tian X."/>
            <person name="Zhang Z."/>
            <person name="Yang T."/>
            <person name="Chen M."/>
            <person name="Li J."/>
            <person name="Chen F."/>
            <person name="Yang J."/>
            <person name="Li W."/>
            <person name="Zhang B."/>
            <person name="Zhang Z."/>
            <person name="Wu J."/>
            <person name="Zhang C."/>
            <person name="Long L."/>
            <person name="Xiao J."/>
        </authorList>
    </citation>
    <scope>NUCLEOTIDE SEQUENCE [LARGE SCALE GENOMIC DNA]</scope>
    <source>
        <strain evidence="2 3">SCSIO 10429</strain>
    </source>
</reference>
<evidence type="ECO:0000313" key="2">
    <source>
        <dbReference type="EMBL" id="OEV13599.1"/>
    </source>
</evidence>
<comment type="caution">
    <text evidence="2">The sequence shown here is derived from an EMBL/GenBank/DDBJ whole genome shotgun (WGS) entry which is preliminary data.</text>
</comment>
<protein>
    <submittedName>
        <fullName evidence="2">Uncharacterized protein</fullName>
    </submittedName>
</protein>